<sequence length="542" mass="62019">MEIKLFEQLELSTDLKKAIIDMGFEKTTPIQGMAIPHVLEGKDIIAQAPTGTGKTCAFGIPAIEKIDIASQMPQVLVLCPTRELALQISRELKKLCKYKRNINILPIYGGESIERQITALKRKPQIIVGTPGRVMDHIRRKTLKLQEIKTLVLDEADEMLNMGFREDIDIILETIPQDKQFILFSATLPKAILDIANKYQKESAVRISATPKTITVPTIEQFYLDVYEDKKTEVLSRLIDANHFKLMLIFCNTKRKVDDLYKELLLRGYRIDALHGDMKQMQRDSVMNKFRKGLVDILIATDVAARGIDVDDVEAVFNYDIPSEQEYYVHRIGRTGRANRKGVAYSLISGKEIYKLREIERYTKTKIQKISPPSMEDIKENKIKSIIDEIKVEISKENTSKYLGYVDNLINEISADKNITSYEITAAFLSKSINNLTIGSSSKVRSDELEVNRDKGMINDKRYARLFINLGSKDKLQTAQLLKLIINNTSVKQKEMGKLDMLEKFSFFEVPKYHVEDVIESLKTKKFKGRKINIEVANKKNR</sequence>
<keyword evidence="2" id="KW-1185">Reference proteome</keyword>
<keyword evidence="1" id="KW-0378">Hydrolase</keyword>
<keyword evidence="1" id="KW-0067">ATP-binding</keyword>
<organism evidence="1 2">
    <name type="scientific">Candidatus Epulonipiscium fishelsonii</name>
    <dbReference type="NCBI Taxonomy" id="77094"/>
    <lineage>
        <taxon>Bacteria</taxon>
        <taxon>Bacillati</taxon>
        <taxon>Bacillota</taxon>
        <taxon>Clostridia</taxon>
        <taxon>Lachnospirales</taxon>
        <taxon>Lachnospiraceae</taxon>
        <taxon>Candidatus Epulonipiscium</taxon>
    </lineage>
</organism>
<reference evidence="1" key="1">
    <citation type="submission" date="2016-08" db="EMBL/GenBank/DDBJ databases">
        <authorList>
            <person name="Ngugi D.K."/>
            <person name="Miyake S."/>
            <person name="Stingl U."/>
        </authorList>
    </citation>
    <scope>NUCLEOTIDE SEQUENCE</scope>
    <source>
        <strain evidence="1">SCG-B11WGA-EpuloA1</strain>
    </source>
</reference>
<name>A0ACC8XA81_9FIRM</name>
<dbReference type="Proteomes" id="UP000188605">
    <property type="component" value="Unassembled WGS sequence"/>
</dbReference>
<protein>
    <submittedName>
        <fullName evidence="1">RNA helicase</fullName>
    </submittedName>
</protein>
<keyword evidence="1" id="KW-0547">Nucleotide-binding</keyword>
<evidence type="ECO:0000313" key="1">
    <source>
        <dbReference type="EMBL" id="ONI39265.1"/>
    </source>
</evidence>
<comment type="caution">
    <text evidence="1">The sequence shown here is derived from an EMBL/GenBank/DDBJ whole genome shotgun (WGS) entry which is preliminary data.</text>
</comment>
<gene>
    <name evidence="1" type="ORF">AN396_08865</name>
</gene>
<accession>A0ACC8XA81</accession>
<dbReference type="EMBL" id="LJDB01000065">
    <property type="protein sequence ID" value="ONI39265.1"/>
    <property type="molecule type" value="Genomic_DNA"/>
</dbReference>
<evidence type="ECO:0000313" key="2">
    <source>
        <dbReference type="Proteomes" id="UP000188605"/>
    </source>
</evidence>
<keyword evidence="1" id="KW-0347">Helicase</keyword>
<proteinExistence type="predicted"/>